<feature type="repeat" description="PPR" evidence="3">
    <location>
        <begin position="396"/>
        <end position="430"/>
    </location>
</feature>
<dbReference type="PANTHER" id="PTHR47926:SF543">
    <property type="entry name" value="(WILD MALAYSIAN BANANA) HYPOTHETICAL PROTEIN"/>
    <property type="match status" value="1"/>
</dbReference>
<dbReference type="PANTHER" id="PTHR47926">
    <property type="entry name" value="PENTATRICOPEPTIDE REPEAT-CONTAINING PROTEIN"/>
    <property type="match status" value="1"/>
</dbReference>
<dbReference type="InterPro" id="IPR046960">
    <property type="entry name" value="PPR_At4g14850-like_plant"/>
</dbReference>
<dbReference type="InterPro" id="IPR002885">
    <property type="entry name" value="PPR_rpt"/>
</dbReference>
<comment type="similarity">
    <text evidence="1">Belongs to the PPR family. PCMP-H subfamily.</text>
</comment>
<keyword evidence="2" id="KW-0677">Repeat</keyword>
<feature type="repeat" description="PPR" evidence="3">
    <location>
        <begin position="703"/>
        <end position="733"/>
    </location>
</feature>
<dbReference type="Gene3D" id="1.25.40.10">
    <property type="entry name" value="Tetratricopeptide repeat domain"/>
    <property type="match status" value="7"/>
</dbReference>
<dbReference type="SUPFAM" id="SSF48452">
    <property type="entry name" value="TPR-like"/>
    <property type="match status" value="1"/>
</dbReference>
<name>A0AAD8N2R8_9APIA</name>
<dbReference type="FunFam" id="1.25.40.10:FF:000031">
    <property type="entry name" value="Pentatricopeptide repeat-containing protein mitochondrial"/>
    <property type="match status" value="1"/>
</dbReference>
<protein>
    <submittedName>
        <fullName evidence="5">Pentatricopeptide repeat-containing protein</fullName>
    </submittedName>
</protein>
<dbReference type="InterPro" id="IPR032867">
    <property type="entry name" value="DYW_dom"/>
</dbReference>
<feature type="repeat" description="PPR" evidence="3">
    <location>
        <begin position="770"/>
        <end position="804"/>
    </location>
</feature>
<dbReference type="InterPro" id="IPR011990">
    <property type="entry name" value="TPR-like_helical_dom_sf"/>
</dbReference>
<dbReference type="InterPro" id="IPR046848">
    <property type="entry name" value="E_motif"/>
</dbReference>
<evidence type="ECO:0000313" key="5">
    <source>
        <dbReference type="EMBL" id="KAK1393692.1"/>
    </source>
</evidence>
<dbReference type="NCBIfam" id="TIGR00756">
    <property type="entry name" value="PPR"/>
    <property type="match status" value="5"/>
</dbReference>
<dbReference type="FunFam" id="1.25.40.10:FF:001086">
    <property type="entry name" value="Pentatricopeptide repeat-containing protein At4g33170"/>
    <property type="match status" value="1"/>
</dbReference>
<dbReference type="GO" id="GO:0008270">
    <property type="term" value="F:zinc ion binding"/>
    <property type="evidence" value="ECO:0007669"/>
    <property type="project" value="InterPro"/>
</dbReference>
<gene>
    <name evidence="5" type="ORF">POM88_012748</name>
</gene>
<dbReference type="FunFam" id="1.25.40.10:FF:000366">
    <property type="entry name" value="Pentatricopeptide (PPR) repeat-containing protein"/>
    <property type="match status" value="1"/>
</dbReference>
<feature type="repeat" description="PPR" evidence="3">
    <location>
        <begin position="497"/>
        <end position="531"/>
    </location>
</feature>
<dbReference type="AlphaFoldDB" id="A0AAD8N2R8"/>
<dbReference type="GO" id="GO:0003723">
    <property type="term" value="F:RNA binding"/>
    <property type="evidence" value="ECO:0007669"/>
    <property type="project" value="InterPro"/>
</dbReference>
<reference evidence="5" key="1">
    <citation type="submission" date="2023-02" db="EMBL/GenBank/DDBJ databases">
        <title>Genome of toxic invasive species Heracleum sosnowskyi carries increased number of genes despite the absence of recent whole-genome duplications.</title>
        <authorList>
            <person name="Schelkunov M."/>
            <person name="Shtratnikova V."/>
            <person name="Makarenko M."/>
            <person name="Klepikova A."/>
            <person name="Omelchenko D."/>
            <person name="Novikova G."/>
            <person name="Obukhova E."/>
            <person name="Bogdanov V."/>
            <person name="Penin A."/>
            <person name="Logacheva M."/>
        </authorList>
    </citation>
    <scope>NUCLEOTIDE SEQUENCE</scope>
    <source>
        <strain evidence="5">Hsosn_3</strain>
        <tissue evidence="5">Leaf</tissue>
    </source>
</reference>
<dbReference type="Pfam" id="PF13041">
    <property type="entry name" value="PPR_2"/>
    <property type="match status" value="3"/>
</dbReference>
<evidence type="ECO:0000256" key="1">
    <source>
        <dbReference type="ARBA" id="ARBA00006643"/>
    </source>
</evidence>
<dbReference type="FunFam" id="1.25.40.10:FF:000073">
    <property type="entry name" value="Pentatricopeptide repeat-containing protein chloroplastic"/>
    <property type="match status" value="1"/>
</dbReference>
<comment type="caution">
    <text evidence="5">The sequence shown here is derived from an EMBL/GenBank/DDBJ whole genome shotgun (WGS) entry which is preliminary data.</text>
</comment>
<accession>A0AAD8N2R8</accession>
<dbReference type="PROSITE" id="PS51375">
    <property type="entry name" value="PPR"/>
    <property type="match status" value="7"/>
</dbReference>
<organism evidence="5 6">
    <name type="scientific">Heracleum sosnowskyi</name>
    <dbReference type="NCBI Taxonomy" id="360622"/>
    <lineage>
        <taxon>Eukaryota</taxon>
        <taxon>Viridiplantae</taxon>
        <taxon>Streptophyta</taxon>
        <taxon>Embryophyta</taxon>
        <taxon>Tracheophyta</taxon>
        <taxon>Spermatophyta</taxon>
        <taxon>Magnoliopsida</taxon>
        <taxon>eudicotyledons</taxon>
        <taxon>Gunneridae</taxon>
        <taxon>Pentapetalae</taxon>
        <taxon>asterids</taxon>
        <taxon>campanulids</taxon>
        <taxon>Apiales</taxon>
        <taxon>Apiaceae</taxon>
        <taxon>Apioideae</taxon>
        <taxon>apioid superclade</taxon>
        <taxon>Tordylieae</taxon>
        <taxon>Tordyliinae</taxon>
        <taxon>Heracleum</taxon>
    </lineage>
</organism>
<feature type="repeat" description="PPR" evidence="3">
    <location>
        <begin position="668"/>
        <end position="702"/>
    </location>
</feature>
<dbReference type="Pfam" id="PF01535">
    <property type="entry name" value="PPR"/>
    <property type="match status" value="6"/>
</dbReference>
<reference evidence="5" key="2">
    <citation type="submission" date="2023-05" db="EMBL/GenBank/DDBJ databases">
        <authorList>
            <person name="Schelkunov M.I."/>
        </authorList>
    </citation>
    <scope>NUCLEOTIDE SEQUENCE</scope>
    <source>
        <strain evidence="5">Hsosn_3</strain>
        <tissue evidence="5">Leaf</tissue>
    </source>
</reference>
<feature type="repeat" description="PPR" evidence="3">
    <location>
        <begin position="598"/>
        <end position="632"/>
    </location>
</feature>
<evidence type="ECO:0000256" key="2">
    <source>
        <dbReference type="ARBA" id="ARBA00022737"/>
    </source>
</evidence>
<evidence type="ECO:0000256" key="3">
    <source>
        <dbReference type="PROSITE-ProRule" id="PRU00708"/>
    </source>
</evidence>
<dbReference type="Proteomes" id="UP001237642">
    <property type="component" value="Unassembled WGS sequence"/>
</dbReference>
<proteinExistence type="inferred from homology"/>
<dbReference type="GO" id="GO:0009451">
    <property type="term" value="P:RNA modification"/>
    <property type="evidence" value="ECO:0007669"/>
    <property type="project" value="InterPro"/>
</dbReference>
<dbReference type="Pfam" id="PF12854">
    <property type="entry name" value="PPR_1"/>
    <property type="match status" value="1"/>
</dbReference>
<dbReference type="Pfam" id="PF14432">
    <property type="entry name" value="DYW_deaminase"/>
    <property type="match status" value="1"/>
</dbReference>
<dbReference type="EMBL" id="JAUIZM010000003">
    <property type="protein sequence ID" value="KAK1393692.1"/>
    <property type="molecule type" value="Genomic_DNA"/>
</dbReference>
<dbReference type="FunFam" id="1.25.40.10:FF:000343">
    <property type="entry name" value="Pentatricopeptide repeat-containing protein At3g58590"/>
    <property type="match status" value="1"/>
</dbReference>
<evidence type="ECO:0000313" key="6">
    <source>
        <dbReference type="Proteomes" id="UP001237642"/>
    </source>
</evidence>
<feature type="domain" description="DYW" evidence="4">
    <location>
        <begin position="915"/>
        <end position="1007"/>
    </location>
</feature>
<dbReference type="Pfam" id="PF20431">
    <property type="entry name" value="E_motif"/>
    <property type="match status" value="1"/>
</dbReference>
<evidence type="ECO:0000259" key="4">
    <source>
        <dbReference type="Pfam" id="PF14432"/>
    </source>
</evidence>
<sequence length="1007" mass="113407">MHHLHHSFRPILLRRSPVRNILIIYSYNLSSSSTPNSYSHLSTSSSSSPWFSRLRFAISTTNLRLGTTTHALILTSGNNSDRFLTNNLITMYAKCGSLKNAYNVFDKAPERDLVTWNSILAGYALFSGSGEWNVEEGFRIFRLFLGSPFGFSGSKYTLAPVLKLSLMSGYVWVSEMVHGYSVKVGLEMDSFVSGALVNIYCKFGRVNDARFLFNNMFERDAVLWNVMLKGYMEMGVRKQVLHFFSAFHRSGYLDADSVKYFLSGFSTVDVEEEKNFMDQVQAYACKLYMYDHVDDVMLWNKTLSRHHQDGNSWATVADFMDMNKSTVRYDDVTVVIILSAITNIYNLELGQQIHGMTIKSGLDSNVHVANSLINMYSKIDGLITARKVFNDMEELDLVSWNSMISSCVQSGLEEESLTLFLDLLSVGLRPDHFTVASVLKACSSLAKMFLSEQVHAHALKTGLVADKYVFTALIDVYSRNGRMNEAEFFLQDQDELDLASWNAMMSGYITCNDSKKALEVFSKIHKSGERLDEITFITVANACSRLTRLEQGRQIHACVVKLGFDFDLTVISGILDMYVKCGAMIDAHTVFQEIPTPDQVAWTSMISGCLENGDEDRALYIYYQMRESGIAPDEYTFATLIKACSCLTALEQGRQIHADVIKSYYVSDTFVWTSLIDMYAKCGNIEDSYNLFKRVNVREIGPWNAMIVGLAQHGQGKEALKLFNSLISVGIKPDGVTFIGVLSACGHSGLTSEANSYFQSMYNDYGIQPKIEHYSCLVDALGRAGRVKEAEKLIESMPYKASSSMYTALLAACRSQGDAETGKRVANQLLALEPPDSSSTYVLLSNIYASANQWDKVTDARKMMKSKNVKKDPGFSWIDVKNKVHLFVVDDKSHPHADAIYGKVEEMIRMIKKDGYMPDKDYVLLDVEDEEKERALYYHSEKLAIAFGLLSTPPCTTIRVIKNLRVCGDCHNAIKYISKVSNREIILRDANRFHRFSRGKCSCGDFW</sequence>
<keyword evidence="6" id="KW-1185">Reference proteome</keyword>
<feature type="repeat" description="PPR" evidence="3">
    <location>
        <begin position="189"/>
        <end position="223"/>
    </location>
</feature>